<dbReference type="InterPro" id="IPR000014">
    <property type="entry name" value="PAS"/>
</dbReference>
<keyword evidence="1" id="KW-1133">Transmembrane helix</keyword>
<dbReference type="PANTHER" id="PTHR44757">
    <property type="entry name" value="DIGUANYLATE CYCLASE DGCP"/>
    <property type="match status" value="1"/>
</dbReference>
<dbReference type="CDD" id="cd00130">
    <property type="entry name" value="PAS"/>
    <property type="match status" value="2"/>
</dbReference>
<dbReference type="SMART" id="SM00086">
    <property type="entry name" value="PAC"/>
    <property type="match status" value="2"/>
</dbReference>
<feature type="transmembrane region" description="Helical" evidence="1">
    <location>
        <begin position="239"/>
        <end position="260"/>
    </location>
</feature>
<dbReference type="Pfam" id="PF00563">
    <property type="entry name" value="EAL"/>
    <property type="match status" value="1"/>
</dbReference>
<dbReference type="InterPro" id="IPR035965">
    <property type="entry name" value="PAS-like_dom_sf"/>
</dbReference>
<dbReference type="PANTHER" id="PTHR44757:SF2">
    <property type="entry name" value="BIOFILM ARCHITECTURE MAINTENANCE PROTEIN MBAA"/>
    <property type="match status" value="1"/>
</dbReference>
<evidence type="ECO:0000259" key="2">
    <source>
        <dbReference type="PROSITE" id="PS50112"/>
    </source>
</evidence>
<feature type="domain" description="PAC" evidence="3">
    <location>
        <begin position="576"/>
        <end position="628"/>
    </location>
</feature>
<feature type="domain" description="PAS" evidence="2">
    <location>
        <begin position="381"/>
        <end position="427"/>
    </location>
</feature>
<dbReference type="Gene3D" id="3.20.20.450">
    <property type="entry name" value="EAL domain"/>
    <property type="match status" value="1"/>
</dbReference>
<dbReference type="InterPro" id="IPR035919">
    <property type="entry name" value="EAL_sf"/>
</dbReference>
<dbReference type="PROSITE" id="PS50887">
    <property type="entry name" value="GGDEF"/>
    <property type="match status" value="1"/>
</dbReference>
<reference evidence="6" key="1">
    <citation type="submission" date="2021-04" db="EMBL/GenBank/DDBJ databases">
        <title>Oceanospirillales bacteria with DddD are important DMSP degraders in coastal seawater.</title>
        <authorList>
            <person name="Liu J."/>
        </authorList>
    </citation>
    <scope>NUCLEOTIDE SEQUENCE</scope>
    <source>
        <strain evidence="6">GY6</strain>
    </source>
</reference>
<feature type="domain" description="EAL" evidence="4">
    <location>
        <begin position="802"/>
        <end position="1056"/>
    </location>
</feature>
<dbReference type="SMART" id="SM00267">
    <property type="entry name" value="GGDEF"/>
    <property type="match status" value="1"/>
</dbReference>
<dbReference type="SUPFAM" id="SSF55785">
    <property type="entry name" value="PYP-like sensor domain (PAS domain)"/>
    <property type="match status" value="2"/>
</dbReference>
<evidence type="ECO:0000256" key="1">
    <source>
        <dbReference type="SAM" id="Phobius"/>
    </source>
</evidence>
<dbReference type="SUPFAM" id="SSF141868">
    <property type="entry name" value="EAL domain-like"/>
    <property type="match status" value="1"/>
</dbReference>
<dbReference type="SMART" id="SM00091">
    <property type="entry name" value="PAS"/>
    <property type="match status" value="2"/>
</dbReference>
<sequence length="1069" mass="121321">MTWFKTRLYLTSAVAIMLLAFLFYLLHDNKSQSGQQRSEALLQLQVLDNALDLEVLLISSMQQQNYDEIVRLTRQLKRQETDPDTASLFVELPAQLTEKLRQYRHTLDQRAQLAERIKTVAATVRNGLNYMPMLLRRIEENPGASIARAKEIVNLFYQYHIFRSDLDALAIKNQLNSLVENGSESITDLKFHIQANLIAQTQLTQLLAEYKQVPNKTAFNQLYSSYLSYRNKVAQQTEFFNSMLIGLTTALILLLTFLYLRLTRSHQQTEQARIRLKDGVDNIKEAFALFDAGNRLILSNRNFSSYYPWIAHLLKPGIHKDEIQTAIDAKCNYQQDVDSDLRIVQKIDNGNYYLCSNSPTNEGGEVWVRVDITETRLREQELRKLSRALEQNPAAVVITDINGMIEYINPKAEQVSGYTLDEVTGKSPSIFSSGDISPINYQDMWQQMLDGKAWQGTFLNRRKNGTLYWESATISAVRDPSGEITHFVAVKEDITERRSTEEQLRMNAAVFETTNEGIIITTPDARIISVNPAFTEITGYTAAEVIGKTPQMFQSGKQKDSFYQEMWQTLEQEGSWSGEVWNKRRDASVYPQWLSIAAVRNSDGTLEQYVAVFSDMTQRKDAEEKIRQQANFDALTDLPNRTMLKRELARIQQHCDQTGSNCALLFIDLDRFKAVNDTLGHSVGDEMLQQVSIRLASVIRDTDLLTRFGGDEFVIVLQNIAEPDDASLTAQRVIEILSPPFQLAGRTLYIGASVGISCYPSDAGNGDSMLRNADMAMYLAKDRGRNQYQFYNAEMREHVKNRTDMEQALRQALERDEFELYYQPICNLETHRVVSVEALIRWHQPGNGIIGPGAFIPLAEETGLIQPIGLWVLQRSCEQLQQWQEQGIDDLCLSVNVSSNQRQLGFSAQMAEKIINDAGADPRKLVFEITESMFLDSSDEAVTWLKQFKELGASLAIDDFGTGYSSLSYLKQFPIDKLKIDRAFVRDLPDNKEDASLVNAIIAMSHSLNLELITEGVETQEQLQYLHQAGCANIQGFLLSKPVTAEQLPAVIRQIEFSLSSQASADYEI</sequence>
<feature type="domain" description="GGDEF" evidence="5">
    <location>
        <begin position="660"/>
        <end position="793"/>
    </location>
</feature>
<dbReference type="InterPro" id="IPR043128">
    <property type="entry name" value="Rev_trsase/Diguanyl_cyclase"/>
</dbReference>
<keyword evidence="1" id="KW-0812">Transmembrane</keyword>
<dbReference type="Gene3D" id="3.30.70.270">
    <property type="match status" value="1"/>
</dbReference>
<organism evidence="6 7">
    <name type="scientific">Amphritea atlantica</name>
    <dbReference type="NCBI Taxonomy" id="355243"/>
    <lineage>
        <taxon>Bacteria</taxon>
        <taxon>Pseudomonadati</taxon>
        <taxon>Pseudomonadota</taxon>
        <taxon>Gammaproteobacteria</taxon>
        <taxon>Oceanospirillales</taxon>
        <taxon>Oceanospirillaceae</taxon>
        <taxon>Amphritea</taxon>
    </lineage>
</organism>
<evidence type="ECO:0000259" key="3">
    <source>
        <dbReference type="PROSITE" id="PS50113"/>
    </source>
</evidence>
<dbReference type="InterPro" id="IPR052155">
    <property type="entry name" value="Biofilm_reg_signaling"/>
</dbReference>
<keyword evidence="7" id="KW-1185">Reference proteome</keyword>
<proteinExistence type="predicted"/>
<dbReference type="Pfam" id="PF19443">
    <property type="entry name" value="DAHL"/>
    <property type="match status" value="1"/>
</dbReference>
<dbReference type="SMART" id="SM00052">
    <property type="entry name" value="EAL"/>
    <property type="match status" value="1"/>
</dbReference>
<accession>A0ABY5GWZ4</accession>
<feature type="domain" description="PAC" evidence="3">
    <location>
        <begin position="452"/>
        <end position="506"/>
    </location>
</feature>
<feature type="transmembrane region" description="Helical" evidence="1">
    <location>
        <begin position="6"/>
        <end position="26"/>
    </location>
</feature>
<dbReference type="Proteomes" id="UP001059950">
    <property type="component" value="Chromosome"/>
</dbReference>
<dbReference type="InterPro" id="IPR000160">
    <property type="entry name" value="GGDEF_dom"/>
</dbReference>
<dbReference type="InterPro" id="IPR001610">
    <property type="entry name" value="PAC"/>
</dbReference>
<evidence type="ECO:0000259" key="4">
    <source>
        <dbReference type="PROSITE" id="PS50883"/>
    </source>
</evidence>
<dbReference type="PROSITE" id="PS50883">
    <property type="entry name" value="EAL"/>
    <property type="match status" value="1"/>
</dbReference>
<dbReference type="NCBIfam" id="TIGR00254">
    <property type="entry name" value="GGDEF"/>
    <property type="match status" value="1"/>
</dbReference>
<dbReference type="NCBIfam" id="TIGR00229">
    <property type="entry name" value="sensory_box"/>
    <property type="match status" value="2"/>
</dbReference>
<evidence type="ECO:0000313" key="6">
    <source>
        <dbReference type="EMBL" id="UTW03963.1"/>
    </source>
</evidence>
<keyword evidence="1" id="KW-0472">Membrane</keyword>
<evidence type="ECO:0000313" key="7">
    <source>
        <dbReference type="Proteomes" id="UP001059950"/>
    </source>
</evidence>
<name>A0ABY5GWZ4_9GAMM</name>
<dbReference type="Pfam" id="PF13426">
    <property type="entry name" value="PAS_9"/>
    <property type="match status" value="2"/>
</dbReference>
<gene>
    <name evidence="6" type="ORF">KDX31_02735</name>
</gene>
<protein>
    <submittedName>
        <fullName evidence="6">EAL domain-containing protein</fullName>
    </submittedName>
</protein>
<dbReference type="CDD" id="cd01949">
    <property type="entry name" value="GGDEF"/>
    <property type="match status" value="1"/>
</dbReference>
<dbReference type="PROSITE" id="PS50113">
    <property type="entry name" value="PAC"/>
    <property type="match status" value="2"/>
</dbReference>
<dbReference type="Gene3D" id="3.30.450.20">
    <property type="entry name" value="PAS domain"/>
    <property type="match status" value="2"/>
</dbReference>
<dbReference type="SUPFAM" id="SSF55073">
    <property type="entry name" value="Nucleotide cyclase"/>
    <property type="match status" value="1"/>
</dbReference>
<dbReference type="EMBL" id="CP073344">
    <property type="protein sequence ID" value="UTW03963.1"/>
    <property type="molecule type" value="Genomic_DNA"/>
</dbReference>
<dbReference type="InterPro" id="IPR001633">
    <property type="entry name" value="EAL_dom"/>
</dbReference>
<evidence type="ECO:0000259" key="5">
    <source>
        <dbReference type="PROSITE" id="PS50887"/>
    </source>
</evidence>
<dbReference type="Pfam" id="PF00990">
    <property type="entry name" value="GGDEF"/>
    <property type="match status" value="1"/>
</dbReference>
<dbReference type="InterPro" id="IPR029787">
    <property type="entry name" value="Nucleotide_cyclase"/>
</dbReference>
<dbReference type="InterPro" id="IPR000700">
    <property type="entry name" value="PAS-assoc_C"/>
</dbReference>
<dbReference type="PROSITE" id="PS50112">
    <property type="entry name" value="PAS"/>
    <property type="match status" value="2"/>
</dbReference>
<dbReference type="InterPro" id="IPR045812">
    <property type="entry name" value="DAHL"/>
</dbReference>
<feature type="domain" description="PAS" evidence="2">
    <location>
        <begin position="503"/>
        <end position="549"/>
    </location>
</feature>
<dbReference type="CDD" id="cd01948">
    <property type="entry name" value="EAL"/>
    <property type="match status" value="1"/>
</dbReference>